<feature type="transmembrane region" description="Helical" evidence="9">
    <location>
        <begin position="20"/>
        <end position="40"/>
    </location>
</feature>
<proteinExistence type="inferred from homology"/>
<dbReference type="GO" id="GO:0004497">
    <property type="term" value="F:monooxygenase activity"/>
    <property type="evidence" value="ECO:0007669"/>
    <property type="project" value="UniProtKB-KW"/>
</dbReference>
<evidence type="ECO:0000256" key="7">
    <source>
        <dbReference type="ARBA" id="ARBA00023033"/>
    </source>
</evidence>
<dbReference type="PRINTS" id="PR00385">
    <property type="entry name" value="P450"/>
</dbReference>
<dbReference type="STRING" id="1149755.A0A2J6QW90"/>
<evidence type="ECO:0000256" key="1">
    <source>
        <dbReference type="ARBA" id="ARBA00001971"/>
    </source>
</evidence>
<keyword evidence="3 8" id="KW-0349">Heme</keyword>
<dbReference type="Pfam" id="PF00067">
    <property type="entry name" value="p450"/>
    <property type="match status" value="1"/>
</dbReference>
<evidence type="ECO:0000256" key="3">
    <source>
        <dbReference type="ARBA" id="ARBA00022617"/>
    </source>
</evidence>
<keyword evidence="6 8" id="KW-0408">Iron</keyword>
<dbReference type="InterPro" id="IPR050121">
    <property type="entry name" value="Cytochrome_P450_monoxygenase"/>
</dbReference>
<dbReference type="Proteomes" id="UP000235786">
    <property type="component" value="Unassembled WGS sequence"/>
</dbReference>
<evidence type="ECO:0000256" key="8">
    <source>
        <dbReference type="PIRSR" id="PIRSR602401-1"/>
    </source>
</evidence>
<dbReference type="PRINTS" id="PR00463">
    <property type="entry name" value="EP450I"/>
</dbReference>
<sequence>MGLLAILAQFSTSFGWQSLALLFLIAVTVTLTSYAVYNLYFHPVAKFPGPWYAGISELFYSYTIISGSAHLTLKALHDKYGEVVRVAPGELSFCSATSWKDIYGQRKSGNVFTKDPRFLRTDETLRAPHLVSTLSVEEHNEAKKLLSHAFSPKNLLDQEDTILRYVNMSMAAMTEESRKGPLDLKQWYNWVTFDVLGELCFGEPFGSVEARKTSEWVATILNMVIFVSYSCAISHISLSLEKFVWILSPPSVRKAALNHITKSRAKIQARMDRGEGPRKDFCSYIFELREQMGLNEWHMTSYSNTLIIAGSETTATAMSTLTYWLCRTPRVYEKLKQEIRGRFKTSSEINSMAATFPYLTAVISEIMRLVPPMPFGTPRVVPEGGETVDGTWVPGGTFVSCHAYCSSRSAKYFKNPDSFDPERWLDPECTDNLSASNPFLLGWGACLGQNMAMMEMRILIAKSVFLFDFALADEEDRSWEKMKNYILWEKPALWVRVTAREGVC</sequence>
<dbReference type="PANTHER" id="PTHR24305">
    <property type="entry name" value="CYTOCHROME P450"/>
    <property type="match status" value="1"/>
</dbReference>
<accession>A0A2J6QW90</accession>
<dbReference type="CDD" id="cd11058">
    <property type="entry name" value="CYP60B-like"/>
    <property type="match status" value="1"/>
</dbReference>
<dbReference type="AlphaFoldDB" id="A0A2J6QW90"/>
<keyword evidence="5" id="KW-0560">Oxidoreductase</keyword>
<keyword evidence="9" id="KW-0472">Membrane</keyword>
<dbReference type="GO" id="GO:0020037">
    <property type="term" value="F:heme binding"/>
    <property type="evidence" value="ECO:0007669"/>
    <property type="project" value="InterPro"/>
</dbReference>
<protein>
    <submittedName>
        <fullName evidence="10">Cytochrome P450</fullName>
    </submittedName>
</protein>
<evidence type="ECO:0000256" key="2">
    <source>
        <dbReference type="ARBA" id="ARBA00010617"/>
    </source>
</evidence>
<evidence type="ECO:0000313" key="11">
    <source>
        <dbReference type="Proteomes" id="UP000235786"/>
    </source>
</evidence>
<comment type="cofactor">
    <cofactor evidence="1 8">
        <name>heme</name>
        <dbReference type="ChEBI" id="CHEBI:30413"/>
    </cofactor>
</comment>
<name>A0A2J6QW90_HYAVF</name>
<dbReference type="Gene3D" id="1.10.630.10">
    <property type="entry name" value="Cytochrome P450"/>
    <property type="match status" value="1"/>
</dbReference>
<dbReference type="InterPro" id="IPR036396">
    <property type="entry name" value="Cyt_P450_sf"/>
</dbReference>
<keyword evidence="9" id="KW-0812">Transmembrane</keyword>
<dbReference type="GO" id="GO:0016705">
    <property type="term" value="F:oxidoreductase activity, acting on paired donors, with incorporation or reduction of molecular oxygen"/>
    <property type="evidence" value="ECO:0007669"/>
    <property type="project" value="InterPro"/>
</dbReference>
<dbReference type="PANTHER" id="PTHR24305:SF29">
    <property type="entry name" value="BENZOATE-PARA-HYDROXYLASE"/>
    <property type="match status" value="1"/>
</dbReference>
<evidence type="ECO:0000256" key="9">
    <source>
        <dbReference type="SAM" id="Phobius"/>
    </source>
</evidence>
<dbReference type="InterPro" id="IPR002401">
    <property type="entry name" value="Cyt_P450_E_grp-I"/>
</dbReference>
<keyword evidence="9" id="KW-1133">Transmembrane helix</keyword>
<comment type="similarity">
    <text evidence="2">Belongs to the cytochrome P450 family.</text>
</comment>
<keyword evidence="4 8" id="KW-0479">Metal-binding</keyword>
<dbReference type="InterPro" id="IPR001128">
    <property type="entry name" value="Cyt_P450"/>
</dbReference>
<evidence type="ECO:0000256" key="5">
    <source>
        <dbReference type="ARBA" id="ARBA00023002"/>
    </source>
</evidence>
<dbReference type="GO" id="GO:0005506">
    <property type="term" value="F:iron ion binding"/>
    <property type="evidence" value="ECO:0007669"/>
    <property type="project" value="InterPro"/>
</dbReference>
<feature type="transmembrane region" description="Helical" evidence="9">
    <location>
        <begin position="216"/>
        <end position="238"/>
    </location>
</feature>
<feature type="binding site" description="axial binding residue" evidence="8">
    <location>
        <position position="446"/>
    </location>
    <ligand>
        <name>heme</name>
        <dbReference type="ChEBI" id="CHEBI:30413"/>
    </ligand>
    <ligandPart>
        <name>Fe</name>
        <dbReference type="ChEBI" id="CHEBI:18248"/>
    </ligandPart>
</feature>
<reference evidence="10 11" key="1">
    <citation type="submission" date="2016-04" db="EMBL/GenBank/DDBJ databases">
        <title>A degradative enzymes factory behind the ericoid mycorrhizal symbiosis.</title>
        <authorList>
            <consortium name="DOE Joint Genome Institute"/>
            <person name="Martino E."/>
            <person name="Morin E."/>
            <person name="Grelet G."/>
            <person name="Kuo A."/>
            <person name="Kohler A."/>
            <person name="Daghino S."/>
            <person name="Barry K."/>
            <person name="Choi C."/>
            <person name="Cichocki N."/>
            <person name="Clum A."/>
            <person name="Copeland A."/>
            <person name="Hainaut M."/>
            <person name="Haridas S."/>
            <person name="Labutti K."/>
            <person name="Lindquist E."/>
            <person name="Lipzen A."/>
            <person name="Khouja H.-R."/>
            <person name="Murat C."/>
            <person name="Ohm R."/>
            <person name="Olson A."/>
            <person name="Spatafora J."/>
            <person name="Veneault-Fourrey C."/>
            <person name="Henrissat B."/>
            <person name="Grigoriev I."/>
            <person name="Martin F."/>
            <person name="Perotto S."/>
        </authorList>
    </citation>
    <scope>NUCLEOTIDE SEQUENCE [LARGE SCALE GENOMIC DNA]</scope>
    <source>
        <strain evidence="10 11">F</strain>
    </source>
</reference>
<keyword evidence="11" id="KW-1185">Reference proteome</keyword>
<gene>
    <name evidence="10" type="ORF">L207DRAFT_537755</name>
</gene>
<evidence type="ECO:0000313" key="10">
    <source>
        <dbReference type="EMBL" id="PMD30525.1"/>
    </source>
</evidence>
<evidence type="ECO:0000256" key="4">
    <source>
        <dbReference type="ARBA" id="ARBA00022723"/>
    </source>
</evidence>
<dbReference type="EMBL" id="KZ613966">
    <property type="protein sequence ID" value="PMD30525.1"/>
    <property type="molecule type" value="Genomic_DNA"/>
</dbReference>
<organism evidence="10 11">
    <name type="scientific">Hyaloscypha variabilis (strain UAMH 11265 / GT02V1 / F)</name>
    <name type="common">Meliniomyces variabilis</name>
    <dbReference type="NCBI Taxonomy" id="1149755"/>
    <lineage>
        <taxon>Eukaryota</taxon>
        <taxon>Fungi</taxon>
        <taxon>Dikarya</taxon>
        <taxon>Ascomycota</taxon>
        <taxon>Pezizomycotina</taxon>
        <taxon>Leotiomycetes</taxon>
        <taxon>Helotiales</taxon>
        <taxon>Hyaloscyphaceae</taxon>
        <taxon>Hyaloscypha</taxon>
        <taxon>Hyaloscypha variabilis</taxon>
    </lineage>
</organism>
<evidence type="ECO:0000256" key="6">
    <source>
        <dbReference type="ARBA" id="ARBA00023004"/>
    </source>
</evidence>
<keyword evidence="7" id="KW-0503">Monooxygenase</keyword>
<dbReference type="OrthoDB" id="1470350at2759"/>
<dbReference type="SUPFAM" id="SSF48264">
    <property type="entry name" value="Cytochrome P450"/>
    <property type="match status" value="1"/>
</dbReference>